<evidence type="ECO:0000313" key="4">
    <source>
        <dbReference type="Proteomes" id="UP000095787"/>
    </source>
</evidence>
<gene>
    <name evidence="3" type="ORF">EAI93_07105</name>
    <name evidence="2" type="ORF">ERS852456_01546</name>
</gene>
<sequence length="191" mass="21800">MRCGKPIKDEYKEYCSDCAKRTSHITQGRSLWLHKEPVSTAIYKFKYNNKRSWGELFAAEMAQAYKDQVIKWGIEEIIPIPLHKSRKRKRGYNQAEIIAKCLSEKTGVSLVSDALFRVKKTTAQKKLDRQERMGNLRDAFALSERWKPVANVLLIDDIYTTGATVEQAAKILKKAGAQNVYFLTISIGQGI</sequence>
<evidence type="ECO:0000313" key="2">
    <source>
        <dbReference type="EMBL" id="CUO07692.1"/>
    </source>
</evidence>
<evidence type="ECO:0000256" key="1">
    <source>
        <dbReference type="ARBA" id="ARBA00008007"/>
    </source>
</evidence>
<dbReference type="Proteomes" id="UP000292665">
    <property type="component" value="Unassembled WGS sequence"/>
</dbReference>
<evidence type="ECO:0000313" key="3">
    <source>
        <dbReference type="EMBL" id="RYS80184.1"/>
    </source>
</evidence>
<dbReference type="EMBL" id="RCYR01000011">
    <property type="protein sequence ID" value="RYS80184.1"/>
    <property type="molecule type" value="Genomic_DNA"/>
</dbReference>
<dbReference type="EMBL" id="CYZO01000018">
    <property type="protein sequence ID" value="CUO07692.1"/>
    <property type="molecule type" value="Genomic_DNA"/>
</dbReference>
<organism evidence="2 4">
    <name type="scientific">[Ruminococcus] torques</name>
    <dbReference type="NCBI Taxonomy" id="33039"/>
    <lineage>
        <taxon>Bacteria</taxon>
        <taxon>Bacillati</taxon>
        <taxon>Bacillota</taxon>
        <taxon>Clostridia</taxon>
        <taxon>Lachnospirales</taxon>
        <taxon>Lachnospiraceae</taxon>
        <taxon>Mediterraneibacter</taxon>
    </lineage>
</organism>
<dbReference type="AlphaFoldDB" id="A0A174C2R7"/>
<name>A0A174C2R7_9FIRM</name>
<protein>
    <submittedName>
        <fullName evidence="3">ComF family protein</fullName>
    </submittedName>
    <submittedName>
        <fullName evidence="2">DNA utilization protein GntX</fullName>
    </submittedName>
</protein>
<proteinExistence type="inferred from homology"/>
<dbReference type="InterPro" id="IPR000836">
    <property type="entry name" value="PRTase_dom"/>
</dbReference>
<dbReference type="PANTHER" id="PTHR47505">
    <property type="entry name" value="DNA UTILIZATION PROTEIN YHGH"/>
    <property type="match status" value="1"/>
</dbReference>
<reference evidence="2 4" key="1">
    <citation type="submission" date="2015-09" db="EMBL/GenBank/DDBJ databases">
        <authorList>
            <consortium name="Pathogen Informatics"/>
        </authorList>
    </citation>
    <scope>NUCLEOTIDE SEQUENCE [LARGE SCALE GENOMIC DNA]</scope>
    <source>
        <strain evidence="2 4">2789STDY5834841</strain>
    </source>
</reference>
<comment type="similarity">
    <text evidence="1">Belongs to the ComF/GntX family.</text>
</comment>
<dbReference type="Gene3D" id="3.40.50.2020">
    <property type="match status" value="1"/>
</dbReference>
<accession>A0A174C2R7</accession>
<reference evidence="3 5" key="2">
    <citation type="journal article" date="2019" name="Science, e1252229">
        <title>Invertible promoters mediate bacterial phase variation, antibiotic resistance, and host adaptation in the gut.</title>
        <authorList>
            <person name="Jiang X."/>
            <person name="Hall A.B."/>
            <person name="Arthur T.D."/>
            <person name="Plichta D.R."/>
            <person name="Covington C.T."/>
            <person name="Poyet M."/>
            <person name="Crothers J."/>
            <person name="Moses P.L."/>
            <person name="Tolonen A.C."/>
            <person name="Vlamakis H."/>
            <person name="Alm E.J."/>
            <person name="Xavier R.J."/>
        </authorList>
    </citation>
    <scope>NUCLEOTIDE SEQUENCE [LARGE SCALE GENOMIC DNA]</scope>
    <source>
        <strain evidence="5">aa_0143</strain>
        <strain evidence="3">Aa_0143</strain>
    </source>
</reference>
<evidence type="ECO:0000313" key="5">
    <source>
        <dbReference type="Proteomes" id="UP000292665"/>
    </source>
</evidence>
<dbReference type="SUPFAM" id="SSF53271">
    <property type="entry name" value="PRTase-like"/>
    <property type="match status" value="1"/>
</dbReference>
<dbReference type="CDD" id="cd06223">
    <property type="entry name" value="PRTases_typeI"/>
    <property type="match status" value="1"/>
</dbReference>
<dbReference type="InterPro" id="IPR051910">
    <property type="entry name" value="ComF/GntX_DNA_util-trans"/>
</dbReference>
<dbReference type="PANTHER" id="PTHR47505:SF1">
    <property type="entry name" value="DNA UTILIZATION PROTEIN YHGH"/>
    <property type="match status" value="1"/>
</dbReference>
<dbReference type="Proteomes" id="UP000095787">
    <property type="component" value="Unassembled WGS sequence"/>
</dbReference>
<dbReference type="InterPro" id="IPR029057">
    <property type="entry name" value="PRTase-like"/>
</dbReference>